<sequence>MVIFLIHKIYPNRVKIEVSRYDSTWECIIFRLRNKDSKILWFEHPLNRGIVE</sequence>
<protein>
    <submittedName>
        <fullName evidence="1">Translation initiation factor 1</fullName>
    </submittedName>
</protein>
<dbReference type="EMBL" id="MN199157">
    <property type="protein sequence ID" value="QXI85871.1"/>
    <property type="molecule type" value="Genomic_DNA"/>
</dbReference>
<dbReference type="AlphaFoldDB" id="A0A8F4XIB4"/>
<accession>A0A8F4XIB4</accession>
<dbReference type="GO" id="GO:0003743">
    <property type="term" value="F:translation initiation factor activity"/>
    <property type="evidence" value="ECO:0007669"/>
    <property type="project" value="UniProtKB-KW"/>
</dbReference>
<keyword evidence="1" id="KW-0150">Chloroplast</keyword>
<geneLocation type="chloroplast" evidence="1"/>
<proteinExistence type="predicted"/>
<keyword evidence="1" id="KW-0648">Protein biosynthesis</keyword>
<organism evidence="1">
    <name type="scientific">Gentiana nubigena</name>
    <dbReference type="NCBI Taxonomy" id="676135"/>
    <lineage>
        <taxon>Eukaryota</taxon>
        <taxon>Viridiplantae</taxon>
        <taxon>Streptophyta</taxon>
        <taxon>Embryophyta</taxon>
        <taxon>Tracheophyta</taxon>
        <taxon>Spermatophyta</taxon>
        <taxon>Magnoliopsida</taxon>
        <taxon>eudicotyledons</taxon>
        <taxon>Gunneridae</taxon>
        <taxon>Pentapetalae</taxon>
        <taxon>asterids</taxon>
        <taxon>lamiids</taxon>
        <taxon>Gentianales</taxon>
        <taxon>Gentianaceae</taxon>
        <taxon>Gentianeae</taxon>
        <taxon>Gentianinae</taxon>
        <taxon>Gentiana</taxon>
    </lineage>
</organism>
<evidence type="ECO:0000313" key="1">
    <source>
        <dbReference type="EMBL" id="QXI85871.1"/>
    </source>
</evidence>
<gene>
    <name evidence="1" type="primary">infA</name>
</gene>
<keyword evidence="1" id="KW-0934">Plastid</keyword>
<reference evidence="1" key="1">
    <citation type="journal article" date="2021" name="Ecol. Evol.">
        <title>Lineage-specific plastid degradation in subtribe Gentianinae (Gentianaceae).</title>
        <authorList>
            <person name="Fu P.C."/>
            <person name="Sun S.S."/>
            <person name="Twyford A.D."/>
            <person name="Li B.B."/>
            <person name="Zhou R.Q."/>
            <person name="Chen S.L."/>
            <person name="Gao Q.B."/>
            <person name="Favre A."/>
        </authorList>
    </citation>
    <scope>NUCLEOTIDE SEQUENCE</scope>
</reference>
<name>A0A8F4XIB4_9GENT</name>
<keyword evidence="1" id="KW-0396">Initiation factor</keyword>